<gene>
    <name evidence="1" type="ORF">Zm00014a_038677</name>
</gene>
<organism evidence="1 2">
    <name type="scientific">Zea mays</name>
    <name type="common">Maize</name>
    <dbReference type="NCBI Taxonomy" id="4577"/>
    <lineage>
        <taxon>Eukaryota</taxon>
        <taxon>Viridiplantae</taxon>
        <taxon>Streptophyta</taxon>
        <taxon>Embryophyta</taxon>
        <taxon>Tracheophyta</taxon>
        <taxon>Spermatophyta</taxon>
        <taxon>Magnoliopsida</taxon>
        <taxon>Liliopsida</taxon>
        <taxon>Poales</taxon>
        <taxon>Poaceae</taxon>
        <taxon>PACMAD clade</taxon>
        <taxon>Panicoideae</taxon>
        <taxon>Andropogonodae</taxon>
        <taxon>Andropogoneae</taxon>
        <taxon>Tripsacinae</taxon>
        <taxon>Zea</taxon>
    </lineage>
</organism>
<dbReference type="SUPFAM" id="SSF47928">
    <property type="entry name" value="N-terminal domain of the delta subunit of the F1F0-ATP synthase"/>
    <property type="match status" value="1"/>
</dbReference>
<dbReference type="EMBL" id="NCVQ01000006">
    <property type="protein sequence ID" value="PWZ23305.1"/>
    <property type="molecule type" value="Genomic_DNA"/>
</dbReference>
<dbReference type="Proteomes" id="UP000251960">
    <property type="component" value="Chromosome 5"/>
</dbReference>
<accession>A0A3L6ER18</accession>
<dbReference type="InterPro" id="IPR026015">
    <property type="entry name" value="ATP_synth_OSCP/delta_N_sf"/>
</dbReference>
<protein>
    <submittedName>
        <fullName evidence="1">Uncharacterized protein</fullName>
    </submittedName>
</protein>
<comment type="caution">
    <text evidence="1">The sequence shown here is derived from an EMBL/GenBank/DDBJ whole genome shotgun (WGS) entry which is preliminary data.</text>
</comment>
<sequence>MDAAVSLSLPLHHHAHGPLPLPHPAPHHLHCAVPLRHHATSASAVTAPPPKPDVQAPPAARLSPALAAPAPPRSSSSPAAARSSSRAATGYAAALADACVRAGTLRRAARHARALLHLLLRLERPLEEGAAAVESAVTVAGQQLDARVAALVRMLVAKGRAGVLAEALAEFAAICDNLLPTRPRARHAY</sequence>
<evidence type="ECO:0000313" key="2">
    <source>
        <dbReference type="Proteomes" id="UP000251960"/>
    </source>
</evidence>
<dbReference type="AlphaFoldDB" id="A0A3L6ER18"/>
<proteinExistence type="predicted"/>
<name>A0A3L6ER18_MAIZE</name>
<reference evidence="1 2" key="1">
    <citation type="journal article" date="2018" name="Nat. Genet.">
        <title>Extensive intraspecific gene order and gene structural variations between Mo17 and other maize genomes.</title>
        <authorList>
            <person name="Sun S."/>
            <person name="Zhou Y."/>
            <person name="Chen J."/>
            <person name="Shi J."/>
            <person name="Zhao H."/>
            <person name="Zhao H."/>
            <person name="Song W."/>
            <person name="Zhang M."/>
            <person name="Cui Y."/>
            <person name="Dong X."/>
            <person name="Liu H."/>
            <person name="Ma X."/>
            <person name="Jiao Y."/>
            <person name="Wang B."/>
            <person name="Wei X."/>
            <person name="Stein J.C."/>
            <person name="Glaubitz J.C."/>
            <person name="Lu F."/>
            <person name="Yu G."/>
            <person name="Liang C."/>
            <person name="Fengler K."/>
            <person name="Li B."/>
            <person name="Rafalski A."/>
            <person name="Schnable P.S."/>
            <person name="Ware D.H."/>
            <person name="Buckler E.S."/>
            <person name="Lai J."/>
        </authorList>
    </citation>
    <scope>NUCLEOTIDE SEQUENCE [LARGE SCALE GENOMIC DNA]</scope>
    <source>
        <strain evidence="2">cv. Missouri 17</strain>
        <tissue evidence="1">Seedling</tissue>
    </source>
</reference>
<evidence type="ECO:0000313" key="1">
    <source>
        <dbReference type="EMBL" id="PWZ23305.1"/>
    </source>
</evidence>